<keyword evidence="3" id="KW-1185">Reference proteome</keyword>
<dbReference type="Proteomes" id="UP000002383">
    <property type="component" value="Chromosome"/>
</dbReference>
<protein>
    <recommendedName>
        <fullName evidence="4">PEP-CTERM system associated protein</fullName>
    </recommendedName>
</protein>
<gene>
    <name evidence="2" type="ordered locus">Tgr7_0252</name>
</gene>
<dbReference type="RefSeq" id="WP_012636840.1">
    <property type="nucleotide sequence ID" value="NC_011901.1"/>
</dbReference>
<reference evidence="2 3" key="1">
    <citation type="journal article" date="2011" name="Stand. Genomic Sci.">
        <title>Complete genome sequence of 'Thioalkalivibrio sulfidophilus' HL-EbGr7.</title>
        <authorList>
            <person name="Muyzer G."/>
            <person name="Sorokin D.Y."/>
            <person name="Mavromatis K."/>
            <person name="Lapidus A."/>
            <person name="Clum A."/>
            <person name="Ivanova N."/>
            <person name="Pati A."/>
            <person name="d'Haeseleer P."/>
            <person name="Woyke T."/>
            <person name="Kyrpides N.C."/>
        </authorList>
    </citation>
    <scope>NUCLEOTIDE SEQUENCE [LARGE SCALE GENOMIC DNA]</scope>
    <source>
        <strain evidence="2 3">HL-EbGR7</strain>
    </source>
</reference>
<dbReference type="Pfam" id="PF10082">
    <property type="entry name" value="BBP2_2"/>
    <property type="match status" value="1"/>
</dbReference>
<dbReference type="AlphaFoldDB" id="B8GU68"/>
<evidence type="ECO:0000313" key="2">
    <source>
        <dbReference type="EMBL" id="ACL71351.1"/>
    </source>
</evidence>
<sequence length="400" mass="44817">MAAPASGQVLSPERDLPEPAQLPSAEAPAPETREGGFKFTPSFTFAYQYDDNLYATDSDTVSDTVLRARLNGTLESQWQRHALKLEAGTTISRYMDFSSEDTEDYWLNLSGRRDLSPRSNLFGGVSVERAHEARGTAESFGGDEPTLYDKRRINLGLRTASGANGLTLAGSVVEYDYRNTPAGGGILFNDDRDRVHSTFGVRASHDYNPRWTLFAQATSDLRDYDLRFDDALYQRDSSGYRVSVGARFAEAQRLQAEFMVGYLSQDYDDPRFDTVSAADYKASLRWFLSRSSHLSVNLDQSLEETTLPGSPGYLYRKLSGSWSQRFTDRLFGKFSAAFATADYRQVALEDDYYDLGAGLSHVLAKGILLNLDYRHLQRDSSQPGEDFSRNQYTLSISGRF</sequence>
<organism evidence="2 3">
    <name type="scientific">Thioalkalivibrio sulfidiphilus (strain HL-EbGR7)</name>
    <dbReference type="NCBI Taxonomy" id="396588"/>
    <lineage>
        <taxon>Bacteria</taxon>
        <taxon>Pseudomonadati</taxon>
        <taxon>Pseudomonadota</taxon>
        <taxon>Gammaproteobacteria</taxon>
        <taxon>Chromatiales</taxon>
        <taxon>Ectothiorhodospiraceae</taxon>
        <taxon>Thioalkalivibrio</taxon>
    </lineage>
</organism>
<evidence type="ECO:0000256" key="1">
    <source>
        <dbReference type="SAM" id="MobiDB-lite"/>
    </source>
</evidence>
<dbReference type="STRING" id="396588.Tgr7_0252"/>
<dbReference type="InterPro" id="IPR018759">
    <property type="entry name" value="BBP2_2"/>
</dbReference>
<dbReference type="KEGG" id="tgr:Tgr7_0252"/>
<evidence type="ECO:0000313" key="3">
    <source>
        <dbReference type="Proteomes" id="UP000002383"/>
    </source>
</evidence>
<dbReference type="EMBL" id="CP001339">
    <property type="protein sequence ID" value="ACL71351.1"/>
    <property type="molecule type" value="Genomic_DNA"/>
</dbReference>
<dbReference type="eggNOG" id="COG5338">
    <property type="taxonomic scope" value="Bacteria"/>
</dbReference>
<feature type="region of interest" description="Disordered" evidence="1">
    <location>
        <begin position="1"/>
        <end position="35"/>
    </location>
</feature>
<name>B8GU68_THISH</name>
<accession>B8GU68</accession>
<dbReference type="HOGENOM" id="CLU_049024_0_0_6"/>
<evidence type="ECO:0008006" key="4">
    <source>
        <dbReference type="Google" id="ProtNLM"/>
    </source>
</evidence>
<proteinExistence type="predicted"/>